<dbReference type="InterPro" id="IPR048020">
    <property type="entry name" value="Transpos_IS3"/>
</dbReference>
<dbReference type="InterPro" id="IPR036397">
    <property type="entry name" value="RNaseH_sf"/>
</dbReference>
<evidence type="ECO:0000259" key="2">
    <source>
        <dbReference type="PROSITE" id="PS50994"/>
    </source>
</evidence>
<comment type="function">
    <text evidence="1">Involved in the transposition of the insertion sequence.</text>
</comment>
<gene>
    <name evidence="3" type="ORF">CLV36_1411</name>
</gene>
<dbReference type="PROSITE" id="PS50994">
    <property type="entry name" value="INTEGRASE"/>
    <property type="match status" value="1"/>
</dbReference>
<dbReference type="PANTHER" id="PTHR46889:SF4">
    <property type="entry name" value="TRANSPOSASE INSO FOR INSERTION SEQUENCE ELEMENT IS911B-RELATED"/>
    <property type="match status" value="1"/>
</dbReference>
<evidence type="ECO:0000313" key="4">
    <source>
        <dbReference type="Proteomes" id="UP000238836"/>
    </source>
</evidence>
<dbReference type="InterPro" id="IPR001584">
    <property type="entry name" value="Integrase_cat-core"/>
</dbReference>
<evidence type="ECO:0000313" key="3">
    <source>
        <dbReference type="EMBL" id="PRZ11573.1"/>
    </source>
</evidence>
<accession>A0ABX5EN04</accession>
<dbReference type="Gene3D" id="3.30.420.10">
    <property type="entry name" value="Ribonuclease H-like superfamily/Ribonuclease H"/>
    <property type="match status" value="1"/>
</dbReference>
<dbReference type="NCBIfam" id="NF033516">
    <property type="entry name" value="transpos_IS3"/>
    <property type="match status" value="1"/>
</dbReference>
<dbReference type="InterPro" id="IPR050900">
    <property type="entry name" value="Transposase_IS3/IS150/IS904"/>
</dbReference>
<keyword evidence="4" id="KW-1185">Reference proteome</keyword>
<dbReference type="EMBL" id="PVTZ01000041">
    <property type="protein sequence ID" value="PRZ11573.1"/>
    <property type="molecule type" value="Genomic_DNA"/>
</dbReference>
<proteinExistence type="predicted"/>
<protein>
    <submittedName>
        <fullName evidence="3">Transposase</fullName>
    </submittedName>
</protein>
<dbReference type="Pfam" id="PF13276">
    <property type="entry name" value="HTH_21"/>
    <property type="match status" value="1"/>
</dbReference>
<dbReference type="SUPFAM" id="SSF53098">
    <property type="entry name" value="Ribonuclease H-like"/>
    <property type="match status" value="1"/>
</dbReference>
<organism evidence="3 4">
    <name type="scientific">Laceyella sediminis</name>
    <dbReference type="NCBI Taxonomy" id="573074"/>
    <lineage>
        <taxon>Bacteria</taxon>
        <taxon>Bacillati</taxon>
        <taxon>Bacillota</taxon>
        <taxon>Bacilli</taxon>
        <taxon>Bacillales</taxon>
        <taxon>Thermoactinomycetaceae</taxon>
        <taxon>Laceyella</taxon>
    </lineage>
</organism>
<dbReference type="RefSeq" id="WP_106343411.1">
    <property type="nucleotide sequence ID" value="NZ_PVTZ01000041.1"/>
</dbReference>
<dbReference type="PANTHER" id="PTHR46889">
    <property type="entry name" value="TRANSPOSASE INSF FOR INSERTION SEQUENCE IS3B-RELATED"/>
    <property type="match status" value="1"/>
</dbReference>
<dbReference type="InterPro" id="IPR012337">
    <property type="entry name" value="RNaseH-like_sf"/>
</dbReference>
<dbReference type="Proteomes" id="UP000238836">
    <property type="component" value="Unassembled WGS sequence"/>
</dbReference>
<dbReference type="Pfam" id="PF13333">
    <property type="entry name" value="rve_2"/>
    <property type="match status" value="1"/>
</dbReference>
<feature type="domain" description="Integrase catalytic" evidence="2">
    <location>
        <begin position="101"/>
        <end position="280"/>
    </location>
</feature>
<evidence type="ECO:0000256" key="1">
    <source>
        <dbReference type="ARBA" id="ARBA00002286"/>
    </source>
</evidence>
<comment type="caution">
    <text evidence="3">The sequence shown here is derived from an EMBL/GenBank/DDBJ whole genome shotgun (WGS) entry which is preliminary data.</text>
</comment>
<dbReference type="InterPro" id="IPR025948">
    <property type="entry name" value="HTH-like_dom"/>
</dbReference>
<name>A0ABX5EN04_9BACL</name>
<reference evidence="3 4" key="1">
    <citation type="submission" date="2018-03" db="EMBL/GenBank/DDBJ databases">
        <title>Genomic Encyclopedia of Archaeal and Bacterial Type Strains, Phase II (KMG-II): from individual species to whole genera.</title>
        <authorList>
            <person name="Goeker M."/>
        </authorList>
    </citation>
    <scope>NUCLEOTIDE SEQUENCE [LARGE SCALE GENOMIC DNA]</scope>
    <source>
        <strain evidence="3 4">RHA1</strain>
    </source>
</reference>
<dbReference type="Pfam" id="PF00665">
    <property type="entry name" value="rve"/>
    <property type="match status" value="1"/>
</dbReference>
<sequence length="291" mass="34375">MRLVRVARSTYYYHKKEKPKENVVSEGRPIPGYSLLLNGIKVSDKQIQEWLMELIEGDGYAYGYRKLTVSLRRQYRLIINKKKVYRLCKELGILRPQRQKRTSYPRKIARNRLVTASNQLFETDIKYGYITGEDRFFFIQSCLDVFDRSIVAYHIGLSCEAKDVIRTIQAALFKRQLFDAEVKPVVRSDNGPQFISHAFRQACEQFKLEHERIPPKTPNLNAHIEAFHRLLQDECLSRFEFKTYGEAYEAVTEYISFYNERRIHSSLQDLSPNEFYLQNQKHLILTSTVRV</sequence>